<dbReference type="InterPro" id="IPR001533">
    <property type="entry name" value="Pterin_deHydtase"/>
</dbReference>
<dbReference type="InterPro" id="IPR029068">
    <property type="entry name" value="Glyas_Bleomycin-R_OHBP_Dase"/>
</dbReference>
<dbReference type="SUPFAM" id="SSF55248">
    <property type="entry name" value="PCD-like"/>
    <property type="match status" value="1"/>
</dbReference>
<dbReference type="Pfam" id="PF18029">
    <property type="entry name" value="Glyoxalase_6"/>
    <property type="match status" value="1"/>
</dbReference>
<comment type="catalytic activity">
    <reaction evidence="1">
        <text>(4aS,6R)-4a-hydroxy-L-erythro-5,6,7,8-tetrahydrobiopterin = (6R)-L-erythro-6,7-dihydrobiopterin + H2O</text>
        <dbReference type="Rhea" id="RHEA:11920"/>
        <dbReference type="ChEBI" id="CHEBI:15377"/>
        <dbReference type="ChEBI" id="CHEBI:15642"/>
        <dbReference type="ChEBI" id="CHEBI:43120"/>
        <dbReference type="EC" id="4.2.1.96"/>
    </reaction>
</comment>
<feature type="domain" description="Glyoxalase-like" evidence="6">
    <location>
        <begin position="110"/>
        <end position="211"/>
    </location>
</feature>
<dbReference type="CDD" id="cd00488">
    <property type="entry name" value="PCD_DCoH"/>
    <property type="match status" value="1"/>
</dbReference>
<accession>A0A934X6Q1</accession>
<evidence type="ECO:0000256" key="2">
    <source>
        <dbReference type="ARBA" id="ARBA00006472"/>
    </source>
</evidence>
<dbReference type="GO" id="GO:0008124">
    <property type="term" value="F:4-alpha-hydroxytetrahydrobiopterin dehydratase activity"/>
    <property type="evidence" value="ECO:0007669"/>
    <property type="project" value="UniProtKB-EC"/>
</dbReference>
<gene>
    <name evidence="7" type="ORF">IPF40_09650</name>
</gene>
<dbReference type="EMBL" id="JADIXZ010000004">
    <property type="protein sequence ID" value="MBK6301288.1"/>
    <property type="molecule type" value="Genomic_DNA"/>
</dbReference>
<dbReference type="PANTHER" id="PTHR35908:SF1">
    <property type="entry name" value="CONSERVED PROTEIN"/>
    <property type="match status" value="1"/>
</dbReference>
<protein>
    <recommendedName>
        <fullName evidence="4">Putative pterin-4-alpha-carbinolamine dehydratase</fullName>
        <ecNumber evidence="3">4.2.1.96</ecNumber>
    </recommendedName>
</protein>
<evidence type="ECO:0000313" key="8">
    <source>
        <dbReference type="Proteomes" id="UP000718281"/>
    </source>
</evidence>
<dbReference type="PANTHER" id="PTHR35908">
    <property type="entry name" value="HYPOTHETICAL FUSION PROTEIN"/>
    <property type="match status" value="1"/>
</dbReference>
<evidence type="ECO:0000256" key="1">
    <source>
        <dbReference type="ARBA" id="ARBA00001554"/>
    </source>
</evidence>
<comment type="caution">
    <text evidence="7">The sequence shown here is derived from an EMBL/GenBank/DDBJ whole genome shotgun (WGS) entry which is preliminary data.</text>
</comment>
<evidence type="ECO:0000259" key="6">
    <source>
        <dbReference type="Pfam" id="PF18029"/>
    </source>
</evidence>
<dbReference type="Gene3D" id="3.30.1360.20">
    <property type="entry name" value="Transcriptional coactivator/pterin dehydratase"/>
    <property type="match status" value="1"/>
</dbReference>
<evidence type="ECO:0000256" key="3">
    <source>
        <dbReference type="ARBA" id="ARBA00013252"/>
    </source>
</evidence>
<dbReference type="AlphaFoldDB" id="A0A934X6Q1"/>
<evidence type="ECO:0000256" key="5">
    <source>
        <dbReference type="ARBA" id="ARBA00023239"/>
    </source>
</evidence>
<dbReference type="InterPro" id="IPR036428">
    <property type="entry name" value="PCD_sf"/>
</dbReference>
<keyword evidence="5" id="KW-0456">Lyase</keyword>
<sequence>MDDSSGVLKRAAASAALPTWRNLLGRMHLSVATGDFATALALVDRVGAIAEEQGHHPEIDLRWGRVHIATGSHDVGGVTERDIRLGKAIDAVVQEMGLTSQPGRLTEVEIAIDAMDRDAIRPFWAAVLDRPDNGGDELVDPDRVGPAVWFQQMDSPRPQRNRIHLDVTVSHDEAPGRLARALAAGGRLVSDVRAPAFWVLADAEGNEACICTWQSRD</sequence>
<evidence type="ECO:0000256" key="4">
    <source>
        <dbReference type="ARBA" id="ARBA00021735"/>
    </source>
</evidence>
<dbReference type="Proteomes" id="UP000718281">
    <property type="component" value="Unassembled WGS sequence"/>
</dbReference>
<dbReference type="InterPro" id="IPR041581">
    <property type="entry name" value="Glyoxalase_6"/>
</dbReference>
<dbReference type="GO" id="GO:0006729">
    <property type="term" value="P:tetrahydrobiopterin biosynthetic process"/>
    <property type="evidence" value="ECO:0007669"/>
    <property type="project" value="InterPro"/>
</dbReference>
<reference evidence="7 8" key="1">
    <citation type="submission" date="2020-10" db="EMBL/GenBank/DDBJ databases">
        <title>Connecting structure to function with the recovery of over 1000 high-quality activated sludge metagenome-assembled genomes encoding full-length rRNA genes using long-read sequencing.</title>
        <authorList>
            <person name="Singleton C.M."/>
            <person name="Petriglieri F."/>
            <person name="Kristensen J.M."/>
            <person name="Kirkegaard R.H."/>
            <person name="Michaelsen T.Y."/>
            <person name="Andersen M.H."/>
            <person name="Karst S.M."/>
            <person name="Dueholm M.S."/>
            <person name="Nielsen P.H."/>
            <person name="Albertsen M."/>
        </authorList>
    </citation>
    <scope>NUCLEOTIDE SEQUENCE [LARGE SCALE GENOMIC DNA]</scope>
    <source>
        <strain evidence="7">AalE_18-Q3-R2-46_BAT3C.188</strain>
    </source>
</reference>
<dbReference type="EC" id="4.2.1.96" evidence="3"/>
<dbReference type="Gene3D" id="3.10.180.10">
    <property type="entry name" value="2,3-Dihydroxybiphenyl 1,2-Dioxygenase, domain 1"/>
    <property type="match status" value="1"/>
</dbReference>
<comment type="similarity">
    <text evidence="2">Belongs to the pterin-4-alpha-carbinolamine dehydratase family.</text>
</comment>
<evidence type="ECO:0000313" key="7">
    <source>
        <dbReference type="EMBL" id="MBK6301288.1"/>
    </source>
</evidence>
<name>A0A934X6Q1_9MICO</name>
<proteinExistence type="inferred from homology"/>
<organism evidence="7 8">
    <name type="scientific">Candidatus Phosphoribacter hodrii</name>
    <dbReference type="NCBI Taxonomy" id="2953743"/>
    <lineage>
        <taxon>Bacteria</taxon>
        <taxon>Bacillati</taxon>
        <taxon>Actinomycetota</taxon>
        <taxon>Actinomycetes</taxon>
        <taxon>Micrococcales</taxon>
        <taxon>Dermatophilaceae</taxon>
        <taxon>Candidatus Phosphoribacter</taxon>
    </lineage>
</organism>
<dbReference type="Pfam" id="PF01329">
    <property type="entry name" value="Pterin_4a"/>
    <property type="match status" value="1"/>
</dbReference>